<gene>
    <name evidence="2" type="ORF">DDF84_009365</name>
</gene>
<accession>A0A482ILG9</accession>
<feature type="compositionally biased region" description="Basic and acidic residues" evidence="1">
    <location>
        <begin position="70"/>
        <end position="83"/>
    </location>
</feature>
<reference evidence="2 3" key="1">
    <citation type="submission" date="2019-03" db="EMBL/GenBank/DDBJ databases">
        <title>Comparative insights into the high quality Complete genome sequence of highly metal resistant Cupriavidus metallidurans strain BS1 isolated from a gold-copper mine.</title>
        <authorList>
            <person name="Mazhar H.S."/>
            <person name="Rensing C."/>
        </authorList>
    </citation>
    <scope>NUCLEOTIDE SEQUENCE [LARGE SCALE GENOMIC DNA]</scope>
    <source>
        <strain evidence="2 3">BS1</strain>
    </source>
</reference>
<evidence type="ECO:0000256" key="1">
    <source>
        <dbReference type="SAM" id="MobiDB-lite"/>
    </source>
</evidence>
<organism evidence="2 3">
    <name type="scientific">Cupriavidus metallidurans</name>
    <dbReference type="NCBI Taxonomy" id="119219"/>
    <lineage>
        <taxon>Bacteria</taxon>
        <taxon>Pseudomonadati</taxon>
        <taxon>Pseudomonadota</taxon>
        <taxon>Betaproteobacteria</taxon>
        <taxon>Burkholderiales</taxon>
        <taxon>Burkholderiaceae</taxon>
        <taxon>Cupriavidus</taxon>
    </lineage>
</organism>
<evidence type="ECO:0000313" key="3">
    <source>
        <dbReference type="Proteomes" id="UP000253772"/>
    </source>
</evidence>
<dbReference type="OrthoDB" id="9814777at2"/>
<sequence length="83" mass="8884">MRISLIATRSDRALFGDGAIFSAPPEMSGSGDNTANVLFADEISHLKVGRSVPRNLFHHAISELGGSSHDSSEHTAIEHPPDF</sequence>
<dbReference type="RefSeq" id="WP_017513501.1">
    <property type="nucleotide sequence ID" value="NZ_CP037900.1"/>
</dbReference>
<evidence type="ECO:0000313" key="2">
    <source>
        <dbReference type="EMBL" id="QBP09955.1"/>
    </source>
</evidence>
<dbReference type="EMBL" id="CP037900">
    <property type="protein sequence ID" value="QBP09955.1"/>
    <property type="molecule type" value="Genomic_DNA"/>
</dbReference>
<dbReference type="AlphaFoldDB" id="A0A482ILG9"/>
<dbReference type="Proteomes" id="UP000253772">
    <property type="component" value="Chromosome c1"/>
</dbReference>
<proteinExistence type="predicted"/>
<feature type="region of interest" description="Disordered" evidence="1">
    <location>
        <begin position="63"/>
        <end position="83"/>
    </location>
</feature>
<name>A0A482ILG9_9BURK</name>
<protein>
    <submittedName>
        <fullName evidence="2">Uncharacterized protein</fullName>
    </submittedName>
</protein>